<gene>
    <name evidence="1" type="ORF">AK812_SmicGene36897</name>
</gene>
<proteinExistence type="predicted"/>
<evidence type="ECO:0000313" key="2">
    <source>
        <dbReference type="Proteomes" id="UP000186817"/>
    </source>
</evidence>
<name>A0A1Q9CHP3_SYMMI</name>
<dbReference type="EMBL" id="LSRX01001191">
    <property type="protein sequence ID" value="OLP82449.1"/>
    <property type="molecule type" value="Genomic_DNA"/>
</dbReference>
<sequence length="89" mass="10370">MDMDDMDLDGDGWRWMEMDGDGWTDMDVAMDVDVDGYGWIWMDMDGHGWIWMDGYEAGWLAGWMDRHLSSGLREHTFPSLMLLNSESRG</sequence>
<protein>
    <submittedName>
        <fullName evidence="1">Uncharacterized protein</fullName>
    </submittedName>
</protein>
<comment type="caution">
    <text evidence="1">The sequence shown here is derived from an EMBL/GenBank/DDBJ whole genome shotgun (WGS) entry which is preliminary data.</text>
</comment>
<accession>A0A1Q9CHP3</accession>
<reference evidence="1 2" key="1">
    <citation type="submission" date="2016-02" db="EMBL/GenBank/DDBJ databases">
        <title>Genome analysis of coral dinoflagellate symbionts highlights evolutionary adaptations to a symbiotic lifestyle.</title>
        <authorList>
            <person name="Aranda M."/>
            <person name="Li Y."/>
            <person name="Liew Y.J."/>
            <person name="Baumgarten S."/>
            <person name="Simakov O."/>
            <person name="Wilson M."/>
            <person name="Piel J."/>
            <person name="Ashoor H."/>
            <person name="Bougouffa S."/>
            <person name="Bajic V.B."/>
            <person name="Ryu T."/>
            <person name="Ravasi T."/>
            <person name="Bayer T."/>
            <person name="Micklem G."/>
            <person name="Kim H."/>
            <person name="Bhak J."/>
            <person name="Lajeunesse T.C."/>
            <person name="Voolstra C.R."/>
        </authorList>
    </citation>
    <scope>NUCLEOTIDE SEQUENCE [LARGE SCALE GENOMIC DNA]</scope>
    <source>
        <strain evidence="1 2">CCMP2467</strain>
    </source>
</reference>
<dbReference type="AlphaFoldDB" id="A0A1Q9CHP3"/>
<dbReference type="Proteomes" id="UP000186817">
    <property type="component" value="Unassembled WGS sequence"/>
</dbReference>
<dbReference type="OrthoDB" id="9219244at2759"/>
<organism evidence="1 2">
    <name type="scientific">Symbiodinium microadriaticum</name>
    <name type="common">Dinoflagellate</name>
    <name type="synonym">Zooxanthella microadriatica</name>
    <dbReference type="NCBI Taxonomy" id="2951"/>
    <lineage>
        <taxon>Eukaryota</taxon>
        <taxon>Sar</taxon>
        <taxon>Alveolata</taxon>
        <taxon>Dinophyceae</taxon>
        <taxon>Suessiales</taxon>
        <taxon>Symbiodiniaceae</taxon>
        <taxon>Symbiodinium</taxon>
    </lineage>
</organism>
<evidence type="ECO:0000313" key="1">
    <source>
        <dbReference type="EMBL" id="OLP82449.1"/>
    </source>
</evidence>
<keyword evidence="2" id="KW-1185">Reference proteome</keyword>